<comment type="caution">
    <text evidence="1">The sequence shown here is derived from an EMBL/GenBank/DDBJ whole genome shotgun (WGS) entry which is preliminary data.</text>
</comment>
<sequence>MPKIVAILVLILVASGCHRDSSSRFRALSDEFVYTTLSFSPVGATGAGLHRFANQNLDEQLDDSSAAGLDRQRRFYEGFRQRLDGLATDALTAEDRADLEIIRDQIALALLDLDEIHSARHNPTRYVETLGNALFNPYILEYAPKAARLGHIMARLEKTPAFLGQAAKNLVSSPDIWTTVAEEENEGNIALVDQTIRAKVPLDQRAAYDRVARPALDAMRQFQDYLKNDLAHRNQADWRLGRDRYRLKFRYTLETDAEPDRTLAEAEQRLAEVRTHMFELALPLHRALFRGHQDHAELKGGDRESRVIGEVLDKIAERHSTPESYMEDARQDLEEARAFVQQKHLLTLPSRSNLKVIPTPEFMRGIYSVGGFSPAPALEPQLGAFYWVTPIPKDWPKDRAE</sequence>
<proteinExistence type="predicted"/>
<dbReference type="PANTHER" id="PTHR33361:SF15">
    <property type="entry name" value="DUF885 FAMILY LIPOPROTEIN"/>
    <property type="match status" value="1"/>
</dbReference>
<protein>
    <submittedName>
        <fullName evidence="1">DUF885 family protein</fullName>
    </submittedName>
</protein>
<reference evidence="1" key="1">
    <citation type="submission" date="2020-06" db="EMBL/GenBank/DDBJ databases">
        <title>Legume-microbial interactions unlock mineral nutrients during tropical forest succession.</title>
        <authorList>
            <person name="Epihov D.Z."/>
        </authorList>
    </citation>
    <scope>NUCLEOTIDE SEQUENCE [LARGE SCALE GENOMIC DNA]</scope>
    <source>
        <strain evidence="1">Pan2503</strain>
    </source>
</reference>
<dbReference type="AlphaFoldDB" id="A0A7V8NRF0"/>
<dbReference type="PROSITE" id="PS51257">
    <property type="entry name" value="PROKAR_LIPOPROTEIN"/>
    <property type="match status" value="1"/>
</dbReference>
<evidence type="ECO:0000313" key="1">
    <source>
        <dbReference type="EMBL" id="MBA0086118.1"/>
    </source>
</evidence>
<keyword evidence="2" id="KW-1185">Reference proteome</keyword>
<feature type="non-terminal residue" evidence="1">
    <location>
        <position position="401"/>
    </location>
</feature>
<dbReference type="InterPro" id="IPR010281">
    <property type="entry name" value="DUF885"/>
</dbReference>
<name>A0A7V8NRF0_9BACT</name>
<evidence type="ECO:0000313" key="2">
    <source>
        <dbReference type="Proteomes" id="UP000567293"/>
    </source>
</evidence>
<dbReference type="Pfam" id="PF05960">
    <property type="entry name" value="DUF885"/>
    <property type="match status" value="1"/>
</dbReference>
<organism evidence="1 2">
    <name type="scientific">Candidatus Acidiferrum panamense</name>
    <dbReference type="NCBI Taxonomy" id="2741543"/>
    <lineage>
        <taxon>Bacteria</taxon>
        <taxon>Pseudomonadati</taxon>
        <taxon>Acidobacteriota</taxon>
        <taxon>Terriglobia</taxon>
        <taxon>Candidatus Acidiferrales</taxon>
        <taxon>Candidatus Acidiferrum</taxon>
    </lineage>
</organism>
<gene>
    <name evidence="1" type="ORF">HRJ53_14110</name>
</gene>
<dbReference type="PANTHER" id="PTHR33361">
    <property type="entry name" value="GLR0591 PROTEIN"/>
    <property type="match status" value="1"/>
</dbReference>
<dbReference type="EMBL" id="JACDQQ010001362">
    <property type="protein sequence ID" value="MBA0086118.1"/>
    <property type="molecule type" value="Genomic_DNA"/>
</dbReference>
<dbReference type="Proteomes" id="UP000567293">
    <property type="component" value="Unassembled WGS sequence"/>
</dbReference>
<accession>A0A7V8NRF0</accession>